<accession>A0A9Q2P412</accession>
<comment type="caution">
    <text evidence="2">The sequence shown here is derived from an EMBL/GenBank/DDBJ whole genome shotgun (WGS) entry which is preliminary data.</text>
</comment>
<organism evidence="2 4">
    <name type="scientific">Marivita cryptomonadis</name>
    <dbReference type="NCBI Taxonomy" id="505252"/>
    <lineage>
        <taxon>Bacteria</taxon>
        <taxon>Pseudomonadati</taxon>
        <taxon>Pseudomonadota</taxon>
        <taxon>Alphaproteobacteria</taxon>
        <taxon>Rhodobacterales</taxon>
        <taxon>Roseobacteraceae</taxon>
        <taxon>Marivita</taxon>
    </lineage>
</organism>
<evidence type="ECO:0000313" key="3">
    <source>
        <dbReference type="EMBL" id="MBM2419732.1"/>
    </source>
</evidence>
<dbReference type="OrthoDB" id="9802991at2"/>
<evidence type="ECO:0000313" key="2">
    <source>
        <dbReference type="EMBL" id="MBM2415051.1"/>
    </source>
</evidence>
<dbReference type="PANTHER" id="PTHR43031:SF7">
    <property type="entry name" value="NITRIC OXIDE REDUCTASE FLRD-NAD(+) REDUCTASE"/>
    <property type="match status" value="1"/>
</dbReference>
<dbReference type="PANTHER" id="PTHR43031">
    <property type="entry name" value="FAD-DEPENDENT OXIDOREDUCTASE"/>
    <property type="match status" value="1"/>
</dbReference>
<dbReference type="GeneID" id="62643328"/>
<gene>
    <name evidence="2" type="ORF">JQX41_22325</name>
    <name evidence="3" type="ORF">JQX48_22405</name>
</gene>
<proteinExistence type="predicted"/>
<dbReference type="CDD" id="cd00158">
    <property type="entry name" value="RHOD"/>
    <property type="match status" value="1"/>
</dbReference>
<keyword evidence="5" id="KW-1185">Reference proteome</keyword>
<feature type="domain" description="Rhodanese" evidence="1">
    <location>
        <begin position="13"/>
        <end position="98"/>
    </location>
</feature>
<dbReference type="InterPro" id="IPR001763">
    <property type="entry name" value="Rhodanese-like_dom"/>
</dbReference>
<protein>
    <submittedName>
        <fullName evidence="2">Rhodanese-like domain-containing protein</fullName>
    </submittedName>
</protein>
<dbReference type="EMBL" id="JAFBXE010000025">
    <property type="protein sequence ID" value="MBM2415051.1"/>
    <property type="molecule type" value="Genomic_DNA"/>
</dbReference>
<dbReference type="Pfam" id="PF00581">
    <property type="entry name" value="Rhodanese"/>
    <property type="match status" value="1"/>
</dbReference>
<dbReference type="InterPro" id="IPR036873">
    <property type="entry name" value="Rhodanese-like_dom_sf"/>
</dbReference>
<dbReference type="SUPFAM" id="SSF52821">
    <property type="entry name" value="Rhodanese/Cell cycle control phosphatase"/>
    <property type="match status" value="1"/>
</dbReference>
<sequence length="98" mass="10142">MAEMLTLTGLAVDPNRFHLIDVRDADDYAAAHVAGAANVPLAELAARVGELPTGRTPVAICGKGARRSAEGADILNRLGHPDALWLGGGTTGWLAQNT</sequence>
<dbReference type="InterPro" id="IPR050229">
    <property type="entry name" value="GlpE_sulfurtransferase"/>
</dbReference>
<dbReference type="SMART" id="SM00450">
    <property type="entry name" value="RHOD"/>
    <property type="match status" value="1"/>
</dbReference>
<dbReference type="Proteomes" id="UP000755667">
    <property type="component" value="Unassembled WGS sequence"/>
</dbReference>
<reference evidence="2 5" key="1">
    <citation type="submission" date="2021-01" db="EMBL/GenBank/DDBJ databases">
        <title>Diatom-associated Roseobacters Show Island Model of Population Structure.</title>
        <authorList>
            <person name="Qu L."/>
            <person name="Feng X."/>
            <person name="Chen Y."/>
            <person name="Li L."/>
            <person name="Wang X."/>
            <person name="Hu Z."/>
            <person name="Wang H."/>
            <person name="Luo H."/>
        </authorList>
    </citation>
    <scope>NUCLEOTIDE SEQUENCE</scope>
    <source>
        <strain evidence="3 5">CC28-63</strain>
        <strain evidence="2">CC28-69</strain>
    </source>
</reference>
<evidence type="ECO:0000259" key="1">
    <source>
        <dbReference type="PROSITE" id="PS50206"/>
    </source>
</evidence>
<dbReference type="AlphaFoldDB" id="A0A9Q2P412"/>
<evidence type="ECO:0000313" key="5">
    <source>
        <dbReference type="Proteomes" id="UP000809440"/>
    </source>
</evidence>
<name>A0A9Q2P412_9RHOB</name>
<dbReference type="Gene3D" id="3.40.250.10">
    <property type="entry name" value="Rhodanese-like domain"/>
    <property type="match status" value="1"/>
</dbReference>
<dbReference type="EMBL" id="JAFBXF010000025">
    <property type="protein sequence ID" value="MBM2419732.1"/>
    <property type="molecule type" value="Genomic_DNA"/>
</dbReference>
<dbReference type="PROSITE" id="PS50206">
    <property type="entry name" value="RHODANESE_3"/>
    <property type="match status" value="1"/>
</dbReference>
<evidence type="ECO:0000313" key="4">
    <source>
        <dbReference type="Proteomes" id="UP000755667"/>
    </source>
</evidence>
<dbReference type="Proteomes" id="UP000809440">
    <property type="component" value="Unassembled WGS sequence"/>
</dbReference>
<dbReference type="RefSeq" id="WP_085633653.1">
    <property type="nucleotide sequence ID" value="NZ_JAFBWU010000025.1"/>
</dbReference>